<dbReference type="GO" id="GO:0009117">
    <property type="term" value="P:nucleotide metabolic process"/>
    <property type="evidence" value="ECO:0007669"/>
    <property type="project" value="UniProtKB-KW"/>
</dbReference>
<comment type="caution">
    <text evidence="4">The sequence shown here is derived from an EMBL/GenBank/DDBJ whole genome shotgun (WGS) entry which is preliminary data.</text>
</comment>
<keyword evidence="3" id="KW-0546">Nucleotide metabolism</keyword>
<dbReference type="AlphaFoldDB" id="A0A9D1TLJ9"/>
<keyword evidence="2 3" id="KW-0378">Hydrolase</keyword>
<evidence type="ECO:0000313" key="4">
    <source>
        <dbReference type="EMBL" id="HIV75883.1"/>
    </source>
</evidence>
<comment type="catalytic activity">
    <reaction evidence="3">
        <text>dTTP + H2O = dTMP + diphosphate + H(+)</text>
        <dbReference type="Rhea" id="RHEA:28534"/>
        <dbReference type="ChEBI" id="CHEBI:15377"/>
        <dbReference type="ChEBI" id="CHEBI:15378"/>
        <dbReference type="ChEBI" id="CHEBI:33019"/>
        <dbReference type="ChEBI" id="CHEBI:37568"/>
        <dbReference type="ChEBI" id="CHEBI:63528"/>
        <dbReference type="EC" id="3.6.1.9"/>
    </reaction>
</comment>
<protein>
    <recommendedName>
        <fullName evidence="3">dTTP/UTP pyrophosphatase</fullName>
        <shortName evidence="3">dTTPase/UTPase</shortName>
        <ecNumber evidence="3">3.6.1.9</ecNumber>
    </recommendedName>
    <alternativeName>
        <fullName evidence="3">Nucleoside triphosphate pyrophosphatase</fullName>
    </alternativeName>
    <alternativeName>
        <fullName evidence="3">Nucleotide pyrophosphatase</fullName>
        <shortName evidence="3">Nucleotide PPase</shortName>
    </alternativeName>
</protein>
<evidence type="ECO:0000256" key="3">
    <source>
        <dbReference type="HAMAP-Rule" id="MF_00528"/>
    </source>
</evidence>
<comment type="caution">
    <text evidence="3">Lacks conserved residue(s) required for the propagation of feature annotation.</text>
</comment>
<comment type="function">
    <text evidence="3">Nucleoside triphosphate pyrophosphatase that hydrolyzes dTTP and UTP. May have a dual role in cell division arrest and in preventing the incorporation of modified nucleotides into cellular nucleic acids.</text>
</comment>
<dbReference type="SUPFAM" id="SSF52972">
    <property type="entry name" value="ITPase-like"/>
    <property type="match status" value="1"/>
</dbReference>
<sequence>MKHKLILASSSPRRQQLLHQVQIPFTIRTNNVDESIVTEIDPIEKVQQLAILKGDSIQSNADEIILAADTVVSFQGKIFGKPKDRMDARSMLQQLSDNTHEVYTGVYIKGAKENTVFVEKTEVTFWELTEEEIEHYIQLDDPYDKAGAYGIQSAGAILVKHIFGDYYNVVGLPLAKVVRSLKTFHIYPF</sequence>
<proteinExistence type="inferred from homology"/>
<dbReference type="NCBIfam" id="TIGR00172">
    <property type="entry name" value="maf"/>
    <property type="match status" value="1"/>
</dbReference>
<dbReference type="InterPro" id="IPR003697">
    <property type="entry name" value="Maf-like"/>
</dbReference>
<dbReference type="Gene3D" id="3.90.950.10">
    <property type="match status" value="1"/>
</dbReference>
<dbReference type="GO" id="GO:0047429">
    <property type="term" value="F:nucleoside triphosphate diphosphatase activity"/>
    <property type="evidence" value="ECO:0007669"/>
    <property type="project" value="UniProtKB-EC"/>
</dbReference>
<organism evidence="4 5">
    <name type="scientific">Candidatus Pseudogracilibacillus intestinigallinarum</name>
    <dbReference type="NCBI Taxonomy" id="2838742"/>
    <lineage>
        <taxon>Bacteria</taxon>
        <taxon>Bacillati</taxon>
        <taxon>Bacillota</taxon>
        <taxon>Bacilli</taxon>
        <taxon>Bacillales</taxon>
        <taxon>Bacillaceae</taxon>
        <taxon>Pseudogracilibacillus</taxon>
    </lineage>
</organism>
<feature type="site" description="Important for substrate specificity" evidence="3">
    <location>
        <position position="152"/>
    </location>
</feature>
<evidence type="ECO:0000313" key="5">
    <source>
        <dbReference type="Proteomes" id="UP000823937"/>
    </source>
</evidence>
<name>A0A9D1TLJ9_9BACI</name>
<dbReference type="GO" id="GO:0005737">
    <property type="term" value="C:cytoplasm"/>
    <property type="evidence" value="ECO:0007669"/>
    <property type="project" value="UniProtKB-SubCell"/>
</dbReference>
<dbReference type="HAMAP" id="MF_00528">
    <property type="entry name" value="Maf"/>
    <property type="match status" value="1"/>
</dbReference>
<dbReference type="Pfam" id="PF02545">
    <property type="entry name" value="Maf"/>
    <property type="match status" value="1"/>
</dbReference>
<dbReference type="EC" id="3.6.1.9" evidence="3"/>
<comment type="catalytic activity">
    <reaction evidence="3">
        <text>UTP + H2O = UMP + diphosphate + H(+)</text>
        <dbReference type="Rhea" id="RHEA:29395"/>
        <dbReference type="ChEBI" id="CHEBI:15377"/>
        <dbReference type="ChEBI" id="CHEBI:15378"/>
        <dbReference type="ChEBI" id="CHEBI:33019"/>
        <dbReference type="ChEBI" id="CHEBI:46398"/>
        <dbReference type="ChEBI" id="CHEBI:57865"/>
        <dbReference type="EC" id="3.6.1.9"/>
    </reaction>
</comment>
<dbReference type="EMBL" id="DXHX01000175">
    <property type="protein sequence ID" value="HIV75883.1"/>
    <property type="molecule type" value="Genomic_DNA"/>
</dbReference>
<feature type="site" description="Important for substrate specificity" evidence="3">
    <location>
        <position position="70"/>
    </location>
</feature>
<dbReference type="InterPro" id="IPR029001">
    <property type="entry name" value="ITPase-like_fam"/>
</dbReference>
<evidence type="ECO:0000256" key="2">
    <source>
        <dbReference type="ARBA" id="ARBA00022801"/>
    </source>
</evidence>
<dbReference type="PANTHER" id="PTHR43213:SF5">
    <property type="entry name" value="BIFUNCTIONAL DTTP_UTP PYROPHOSPHATASE_METHYLTRANSFERASE PROTEIN-RELATED"/>
    <property type="match status" value="1"/>
</dbReference>
<feature type="site" description="Important for substrate specificity" evidence="3">
    <location>
        <position position="13"/>
    </location>
</feature>
<accession>A0A9D1TLJ9</accession>
<evidence type="ECO:0000256" key="1">
    <source>
        <dbReference type="ARBA" id="ARBA00001968"/>
    </source>
</evidence>
<dbReference type="Proteomes" id="UP000823937">
    <property type="component" value="Unassembled WGS sequence"/>
</dbReference>
<comment type="subcellular location">
    <subcellularLocation>
        <location evidence="3">Cytoplasm</location>
    </subcellularLocation>
</comment>
<reference evidence="4" key="2">
    <citation type="submission" date="2021-04" db="EMBL/GenBank/DDBJ databases">
        <authorList>
            <person name="Gilroy R."/>
        </authorList>
    </citation>
    <scope>NUCLEOTIDE SEQUENCE</scope>
    <source>
        <strain evidence="4">CHK169-2315</strain>
    </source>
</reference>
<comment type="cofactor">
    <cofactor evidence="1 3">
        <name>a divalent metal cation</name>
        <dbReference type="ChEBI" id="CHEBI:60240"/>
    </cofactor>
</comment>
<comment type="similarity">
    <text evidence="3">Belongs to the Maf family. YhdE subfamily.</text>
</comment>
<keyword evidence="3" id="KW-0963">Cytoplasm</keyword>
<reference evidence="4" key="1">
    <citation type="journal article" date="2021" name="PeerJ">
        <title>Extensive microbial diversity within the chicken gut microbiome revealed by metagenomics and culture.</title>
        <authorList>
            <person name="Gilroy R."/>
            <person name="Ravi A."/>
            <person name="Getino M."/>
            <person name="Pursley I."/>
            <person name="Horton D.L."/>
            <person name="Alikhan N.F."/>
            <person name="Baker D."/>
            <person name="Gharbi K."/>
            <person name="Hall N."/>
            <person name="Watson M."/>
            <person name="Adriaenssens E.M."/>
            <person name="Foster-Nyarko E."/>
            <person name="Jarju S."/>
            <person name="Secka A."/>
            <person name="Antonio M."/>
            <person name="Oren A."/>
            <person name="Chaudhuri R.R."/>
            <person name="La Ragione R."/>
            <person name="Hildebrand F."/>
            <person name="Pallen M.J."/>
        </authorList>
    </citation>
    <scope>NUCLEOTIDE SEQUENCE</scope>
    <source>
        <strain evidence="4">CHK169-2315</strain>
    </source>
</reference>
<dbReference type="PIRSF" id="PIRSF006305">
    <property type="entry name" value="Maf"/>
    <property type="match status" value="1"/>
</dbReference>
<dbReference type="PANTHER" id="PTHR43213">
    <property type="entry name" value="BIFUNCTIONAL DTTP/UTP PYROPHOSPHATASE/METHYLTRANSFERASE PROTEIN-RELATED"/>
    <property type="match status" value="1"/>
</dbReference>
<dbReference type="CDD" id="cd00555">
    <property type="entry name" value="Maf"/>
    <property type="match status" value="1"/>
</dbReference>
<gene>
    <name evidence="4" type="primary">maf</name>
    <name evidence="4" type="ORF">H9895_12475</name>
</gene>
<feature type="active site" description="Proton acceptor" evidence="3">
    <location>
        <position position="69"/>
    </location>
</feature>